<dbReference type="Proteomes" id="UP000219285">
    <property type="component" value="Chromosome"/>
</dbReference>
<evidence type="ECO:0000313" key="7">
    <source>
        <dbReference type="EMBL" id="QJR80633.1"/>
    </source>
</evidence>
<evidence type="ECO:0000256" key="3">
    <source>
        <dbReference type="ARBA" id="ARBA00022884"/>
    </source>
</evidence>
<dbReference type="InterPro" id="IPR013025">
    <property type="entry name" value="Ribosomal_uL23-like"/>
</dbReference>
<accession>A0A6M4MBW2</accession>
<evidence type="ECO:0000256" key="2">
    <source>
        <dbReference type="ARBA" id="ARBA00022730"/>
    </source>
</evidence>
<keyword evidence="2 6" id="KW-0699">rRNA-binding</keyword>
<dbReference type="NCBIfam" id="NF004358">
    <property type="entry name" value="PRK05738.1-1"/>
    <property type="match status" value="1"/>
</dbReference>
<dbReference type="OrthoDB" id="9793353at2"/>
<evidence type="ECO:0000256" key="5">
    <source>
        <dbReference type="ARBA" id="ARBA00023274"/>
    </source>
</evidence>
<dbReference type="GO" id="GO:0005840">
    <property type="term" value="C:ribosome"/>
    <property type="evidence" value="ECO:0007669"/>
    <property type="project" value="UniProtKB-KW"/>
</dbReference>
<keyword evidence="4 6" id="KW-0689">Ribosomal protein</keyword>
<dbReference type="GO" id="GO:0003735">
    <property type="term" value="F:structural constituent of ribosome"/>
    <property type="evidence" value="ECO:0007669"/>
    <property type="project" value="InterPro"/>
</dbReference>
<protein>
    <recommendedName>
        <fullName evidence="6">Large ribosomal subunit protein uL23</fullName>
    </recommendedName>
</protein>
<keyword evidence="5 6" id="KW-0687">Ribonucleoprotein</keyword>
<proteinExistence type="inferred from homology"/>
<comment type="function">
    <text evidence="6">One of the early assembly proteins it binds 23S rRNA. One of the proteins that surrounds the polypeptide exit tunnel on the outside of the ribosome. Forms the main docking site for trigger factor binding to the ribosome.</text>
</comment>
<dbReference type="FunFam" id="3.30.70.330:FF:000001">
    <property type="entry name" value="50S ribosomal protein L23"/>
    <property type="match status" value="1"/>
</dbReference>
<dbReference type="GO" id="GO:1990904">
    <property type="term" value="C:ribonucleoprotein complex"/>
    <property type="evidence" value="ECO:0007669"/>
    <property type="project" value="UniProtKB-KW"/>
</dbReference>
<reference evidence="7 8" key="2">
    <citation type="submission" date="2020-04" db="EMBL/GenBank/DDBJ databases">
        <title>Complete genome sequence of Alteromonas pelagimontana 5.12T.</title>
        <authorList>
            <person name="Sinha R.K."/>
            <person name="Krishnan K.P."/>
            <person name="Kurian J.P."/>
        </authorList>
    </citation>
    <scope>NUCLEOTIDE SEQUENCE [LARGE SCALE GENOMIC DNA]</scope>
    <source>
        <strain evidence="7 8">5.12</strain>
    </source>
</reference>
<name>A0A6M4MBW2_9ALTE</name>
<comment type="similarity">
    <text evidence="1 6">Belongs to the universal ribosomal protein uL23 family.</text>
</comment>
<dbReference type="AlphaFoldDB" id="A0A6M4MBW2"/>
<dbReference type="NCBIfam" id="NF004359">
    <property type="entry name" value="PRK05738.1-3"/>
    <property type="match status" value="1"/>
</dbReference>
<dbReference type="HAMAP" id="MF_01369_B">
    <property type="entry name" value="Ribosomal_uL23_B"/>
    <property type="match status" value="1"/>
</dbReference>
<evidence type="ECO:0000256" key="4">
    <source>
        <dbReference type="ARBA" id="ARBA00022980"/>
    </source>
</evidence>
<dbReference type="EMBL" id="CP052766">
    <property type="protein sequence ID" value="QJR80633.1"/>
    <property type="molecule type" value="Genomic_DNA"/>
</dbReference>
<reference evidence="8" key="1">
    <citation type="submission" date="2014-12" db="EMBL/GenBank/DDBJ databases">
        <title>Complete genome sequence of a multi-drug resistant Klebsiella pneumoniae.</title>
        <authorList>
            <person name="Hua X."/>
            <person name="Chen Q."/>
            <person name="Li X."/>
            <person name="Feng Y."/>
            <person name="Ruan Z."/>
            <person name="Yu Y."/>
        </authorList>
    </citation>
    <scope>NUCLEOTIDE SEQUENCE [LARGE SCALE GENOMIC DNA]</scope>
    <source>
        <strain evidence="8">5.12</strain>
    </source>
</reference>
<dbReference type="InterPro" id="IPR012677">
    <property type="entry name" value="Nucleotide-bd_a/b_plait_sf"/>
</dbReference>
<dbReference type="KEGG" id="apel:CA267_007495"/>
<dbReference type="Gene3D" id="3.30.70.330">
    <property type="match status" value="1"/>
</dbReference>
<dbReference type="SUPFAM" id="SSF54189">
    <property type="entry name" value="Ribosomal proteins S24e, L23 and L15e"/>
    <property type="match status" value="1"/>
</dbReference>
<keyword evidence="3 6" id="KW-0694">RNA-binding</keyword>
<dbReference type="Pfam" id="PF00276">
    <property type="entry name" value="Ribosomal_L23"/>
    <property type="match status" value="1"/>
</dbReference>
<dbReference type="NCBIfam" id="NF004363">
    <property type="entry name" value="PRK05738.2-4"/>
    <property type="match status" value="1"/>
</dbReference>
<organism evidence="7 8">
    <name type="scientific">Alteromonas pelagimontana</name>
    <dbReference type="NCBI Taxonomy" id="1858656"/>
    <lineage>
        <taxon>Bacteria</taxon>
        <taxon>Pseudomonadati</taxon>
        <taxon>Pseudomonadota</taxon>
        <taxon>Gammaproteobacteria</taxon>
        <taxon>Alteromonadales</taxon>
        <taxon>Alteromonadaceae</taxon>
        <taxon>Alteromonas/Salinimonas group</taxon>
        <taxon>Alteromonas</taxon>
    </lineage>
</organism>
<keyword evidence="8" id="KW-1185">Reference proteome</keyword>
<comment type="subunit">
    <text evidence="6">Part of the 50S ribosomal subunit. Contacts protein L29, and trigger factor when it is bound to the ribosome.</text>
</comment>
<dbReference type="PANTHER" id="PTHR11620">
    <property type="entry name" value="60S RIBOSOMAL PROTEIN L23A"/>
    <property type="match status" value="1"/>
</dbReference>
<dbReference type="NCBIfam" id="NF004366">
    <property type="entry name" value="PRK05738.3-2"/>
    <property type="match status" value="1"/>
</dbReference>
<gene>
    <name evidence="6 7" type="primary">rplW</name>
    <name evidence="7" type="ORF">CA267_007495</name>
</gene>
<dbReference type="RefSeq" id="WP_075608060.1">
    <property type="nucleotide sequence ID" value="NZ_CP052766.1"/>
</dbReference>
<dbReference type="InterPro" id="IPR012678">
    <property type="entry name" value="Ribosomal_uL23/eL15/eS24_sf"/>
</dbReference>
<dbReference type="GO" id="GO:0006412">
    <property type="term" value="P:translation"/>
    <property type="evidence" value="ECO:0007669"/>
    <property type="project" value="UniProtKB-UniRule"/>
</dbReference>
<evidence type="ECO:0000256" key="1">
    <source>
        <dbReference type="ARBA" id="ARBA00006700"/>
    </source>
</evidence>
<evidence type="ECO:0000313" key="8">
    <source>
        <dbReference type="Proteomes" id="UP000219285"/>
    </source>
</evidence>
<dbReference type="GO" id="GO:0019843">
    <property type="term" value="F:rRNA binding"/>
    <property type="evidence" value="ECO:0007669"/>
    <property type="project" value="UniProtKB-UniRule"/>
</dbReference>
<evidence type="ECO:0000256" key="6">
    <source>
        <dbReference type="HAMAP-Rule" id="MF_01369"/>
    </source>
</evidence>
<sequence>MREERLLTVLKAPHVSEKSTMAAEANNTVVFKVAKDANKAEIKAAVEKLFEVEVQGVRTVNVKGKTKRHGASFGKRSDWKKAYVVLKEGQDIDFVGGAE</sequence>